<sequence>MPQERGQRRKHSRSLSPVPNKRSWQNDGATNLGVDARRAQRPRSPQRRDRKHFKSPPKFHDRKDYRPSSSGDYKSRLSPHNLKRARSPFTGQGQAPTYSRNNSLPHARDHSHKDHRSNNRDERSHSRLPPRPSSPRPVSKPSNNRDKHNDQFPKSTQGSDIGDKKKHRTSSSPPPKRNRSATPIGAQVLKKAETSTQQKISTERKVSSSGKKKTSRITLHKRFTLEDQEPFELEENVTIAILRNPNAEPSEDVTVKKVFDASLFKMVHKKNEGKKPIFDREEIKVWRHDENLTDDPDFERRLVRVKSTSSGAKAASDSLSRMSPDVIRKAFGLHIGVSSGSKSPHRNREPQIRLDPKPDPRYESKFKEQLEREEMRNRKRGDEKFGASEKRGNKMEMFDRRSDRGIEETYDLRHALERRRSDRGEGSGFRIEVQHGDTEPGTELYYREDNSRQFAPSSGSRNVVFDQEKDTRRFSSIDRESSWDNDRRTVRRRGRGGMGRGRRRAWSPERDVLDGDMRRNEMRERRPRYSVSPSRAWRGGFRGRGRGRGREFLPVDQDVISPSNIDDSFKYTQHDDRDLSPKPFRGRGRGRFPSRNFGSSNFRMINRGGFRGNGGGRGFRGGYKGGFGPDRRSVERRPTSLDREWKHDMYDSLQTEEEQPHSTTLVN</sequence>
<name>A0A9W2YGK9_BIOGL</name>
<evidence type="ECO:0000256" key="1">
    <source>
        <dbReference type="SAM" id="MobiDB-lite"/>
    </source>
</evidence>
<dbReference type="GeneID" id="106071528"/>
<feature type="compositionally biased region" description="Basic and acidic residues" evidence="1">
    <location>
        <begin position="106"/>
        <end position="125"/>
    </location>
</feature>
<evidence type="ECO:0000313" key="2">
    <source>
        <dbReference type="Proteomes" id="UP001165740"/>
    </source>
</evidence>
<feature type="compositionally biased region" description="Gly residues" evidence="1">
    <location>
        <begin position="609"/>
        <end position="628"/>
    </location>
</feature>
<keyword evidence="2" id="KW-1185">Reference proteome</keyword>
<feature type="compositionally biased region" description="Basic and acidic residues" evidence="1">
    <location>
        <begin position="629"/>
        <end position="650"/>
    </location>
</feature>
<proteinExistence type="predicted"/>
<reference evidence="3" key="1">
    <citation type="submission" date="2025-08" db="UniProtKB">
        <authorList>
            <consortium name="RefSeq"/>
        </authorList>
    </citation>
    <scope>IDENTIFICATION</scope>
</reference>
<feature type="region of interest" description="Disordered" evidence="1">
    <location>
        <begin position="564"/>
        <end position="667"/>
    </location>
</feature>
<feature type="compositionally biased region" description="Basic and acidic residues" evidence="1">
    <location>
        <begin position="567"/>
        <end position="580"/>
    </location>
</feature>
<accession>A0A9W2YGK9</accession>
<feature type="compositionally biased region" description="Polar residues" evidence="1">
    <location>
        <begin position="89"/>
        <end position="104"/>
    </location>
</feature>
<feature type="region of interest" description="Disordered" evidence="1">
    <location>
        <begin position="421"/>
        <end position="442"/>
    </location>
</feature>
<dbReference type="AlphaFoldDB" id="A0A9W2YGK9"/>
<organism evidence="2 3">
    <name type="scientific">Biomphalaria glabrata</name>
    <name type="common">Bloodfluke planorb</name>
    <name type="synonym">Freshwater snail</name>
    <dbReference type="NCBI Taxonomy" id="6526"/>
    <lineage>
        <taxon>Eukaryota</taxon>
        <taxon>Metazoa</taxon>
        <taxon>Spiralia</taxon>
        <taxon>Lophotrochozoa</taxon>
        <taxon>Mollusca</taxon>
        <taxon>Gastropoda</taxon>
        <taxon>Heterobranchia</taxon>
        <taxon>Euthyneura</taxon>
        <taxon>Panpulmonata</taxon>
        <taxon>Hygrophila</taxon>
        <taxon>Lymnaeoidea</taxon>
        <taxon>Planorbidae</taxon>
        <taxon>Biomphalaria</taxon>
    </lineage>
</organism>
<feature type="compositionally biased region" description="Polar residues" evidence="1">
    <location>
        <begin position="14"/>
        <end position="29"/>
    </location>
</feature>
<gene>
    <name evidence="3" type="primary">LOC106071528</name>
</gene>
<feature type="region of interest" description="Disordered" evidence="1">
    <location>
        <begin position="336"/>
        <end position="400"/>
    </location>
</feature>
<feature type="region of interest" description="Disordered" evidence="1">
    <location>
        <begin position="1"/>
        <end position="217"/>
    </location>
</feature>
<evidence type="ECO:0000313" key="3">
    <source>
        <dbReference type="RefSeq" id="XP_055861845.1"/>
    </source>
</evidence>
<dbReference type="Proteomes" id="UP001165740">
    <property type="component" value="Chromosome 12"/>
</dbReference>
<dbReference type="OrthoDB" id="6124571at2759"/>
<feature type="compositionally biased region" description="Basic residues" evidence="1">
    <location>
        <begin position="39"/>
        <end position="57"/>
    </location>
</feature>
<dbReference type="RefSeq" id="XP_055861845.1">
    <property type="nucleotide sequence ID" value="XM_056005870.1"/>
</dbReference>
<dbReference type="OMA" id="REWKHDM"/>
<feature type="compositionally biased region" description="Basic and acidic residues" evidence="1">
    <location>
        <begin position="346"/>
        <end position="400"/>
    </location>
</feature>
<protein>
    <submittedName>
        <fullName evidence="3">Uncharacterized protein LOC106071528</fullName>
    </submittedName>
</protein>